<keyword evidence="2" id="KW-1185">Reference proteome</keyword>
<keyword evidence="1" id="KW-0378">Hydrolase</keyword>
<dbReference type="Proteomes" id="UP000440096">
    <property type="component" value="Unassembled WGS sequence"/>
</dbReference>
<evidence type="ECO:0000313" key="2">
    <source>
        <dbReference type="Proteomes" id="UP000440096"/>
    </source>
</evidence>
<accession>A0A6N7YM10</accession>
<organism evidence="1 2">
    <name type="scientific">Amycolatopsis pithecellobii</name>
    <dbReference type="NCBI Taxonomy" id="664692"/>
    <lineage>
        <taxon>Bacteria</taxon>
        <taxon>Bacillati</taxon>
        <taxon>Actinomycetota</taxon>
        <taxon>Actinomycetes</taxon>
        <taxon>Pseudonocardiales</taxon>
        <taxon>Pseudonocardiaceae</taxon>
        <taxon>Amycolatopsis</taxon>
    </lineage>
</organism>
<dbReference type="SUPFAM" id="SSF53474">
    <property type="entry name" value="alpha/beta-Hydrolases"/>
    <property type="match status" value="1"/>
</dbReference>
<comment type="caution">
    <text evidence="1">The sequence shown here is derived from an EMBL/GenBank/DDBJ whole genome shotgun (WGS) entry which is preliminary data.</text>
</comment>
<dbReference type="AlphaFoldDB" id="A0A6N7YM10"/>
<dbReference type="EMBL" id="WMBA01000008">
    <property type="protein sequence ID" value="MTD53985.1"/>
    <property type="molecule type" value="Genomic_DNA"/>
</dbReference>
<dbReference type="InterPro" id="IPR029058">
    <property type="entry name" value="AB_hydrolase_fold"/>
</dbReference>
<sequence>MSRPRAVLLPGTGSDEVFVRAVFAAPLADIGVEAVTPRPPAGEKLAVGFLTLLDELSADGPVLAGGVSFGAHLAAEWAVRNPDRCAGLLLALPAWHGKPGNAPASRAAKASADLVESQGLEKALALSVAGVPPWLAAELTRAWRRHGDGLAASLRVAADHPAPTLAELRALDVPAGIAACTDDPVHPLAAAREWASAMPRAAITETTLTALGADPASLGRAAVRALAQRTVLTVMDR</sequence>
<evidence type="ECO:0000313" key="1">
    <source>
        <dbReference type="EMBL" id="MTD53985.1"/>
    </source>
</evidence>
<gene>
    <name evidence="1" type="ORF">GKO32_08330</name>
</gene>
<dbReference type="GO" id="GO:0016787">
    <property type="term" value="F:hydrolase activity"/>
    <property type="evidence" value="ECO:0007669"/>
    <property type="project" value="UniProtKB-KW"/>
</dbReference>
<proteinExistence type="predicted"/>
<name>A0A6N7YM10_9PSEU</name>
<reference evidence="1 2" key="1">
    <citation type="submission" date="2019-11" db="EMBL/GenBank/DDBJ databases">
        <title>Draft genome of Amycolatopsis RM579.</title>
        <authorList>
            <person name="Duangmal K."/>
            <person name="Mingma R."/>
        </authorList>
    </citation>
    <scope>NUCLEOTIDE SEQUENCE [LARGE SCALE GENOMIC DNA]</scope>
    <source>
        <strain evidence="1 2">RM579</strain>
    </source>
</reference>
<protein>
    <submittedName>
        <fullName evidence="1">Alpha/beta hydrolase</fullName>
    </submittedName>
</protein>
<dbReference type="Gene3D" id="3.40.50.1820">
    <property type="entry name" value="alpha/beta hydrolase"/>
    <property type="match status" value="1"/>
</dbReference>